<dbReference type="CDD" id="cd00093">
    <property type="entry name" value="HTH_XRE"/>
    <property type="match status" value="1"/>
</dbReference>
<dbReference type="SMART" id="SM00530">
    <property type="entry name" value="HTH_XRE"/>
    <property type="match status" value="1"/>
</dbReference>
<sequence length="216" mass="23853">MSIGDRIIKLRKEKGWSQGDLAREIFNATGKQIRQQSIGQIETGKTKNPRNLEHFANAFGVSESYLRYGGDSGDTGFIRDIRFVPLISWVSAGQFCEVGDIAYLQDPEDLLPCPGRIGPRSYALKVKGDSMTNPVPSGMNFPEGTFIYVDPDIDVVSGKPVIARLPNSNESTFKIYVEDSGKKYLKPLNPQYPIQEIQAGTNLCGVVVGQYTSLEQ</sequence>
<dbReference type="PANTHER" id="PTHR33516:SF2">
    <property type="entry name" value="LEXA REPRESSOR-RELATED"/>
    <property type="match status" value="1"/>
</dbReference>
<dbReference type="InterPro" id="IPR050077">
    <property type="entry name" value="LexA_repressor"/>
</dbReference>
<accession>A0ABY6GQ48</accession>
<evidence type="ECO:0000313" key="2">
    <source>
        <dbReference type="EMBL" id="UYM14276.1"/>
    </source>
</evidence>
<dbReference type="Pfam" id="PF00717">
    <property type="entry name" value="Peptidase_S24"/>
    <property type="match status" value="1"/>
</dbReference>
<dbReference type="Gene3D" id="2.10.109.10">
    <property type="entry name" value="Umud Fragment, subunit A"/>
    <property type="match status" value="1"/>
</dbReference>
<keyword evidence="3" id="KW-1185">Reference proteome</keyword>
<evidence type="ECO:0000259" key="1">
    <source>
        <dbReference type="PROSITE" id="PS50943"/>
    </source>
</evidence>
<gene>
    <name evidence="2" type="ORF">NX720_15365</name>
</gene>
<dbReference type="SUPFAM" id="SSF47413">
    <property type="entry name" value="lambda repressor-like DNA-binding domains"/>
    <property type="match status" value="1"/>
</dbReference>
<organism evidence="2 3">
    <name type="scientific">Endozoicomonas euniceicola</name>
    <dbReference type="NCBI Taxonomy" id="1234143"/>
    <lineage>
        <taxon>Bacteria</taxon>
        <taxon>Pseudomonadati</taxon>
        <taxon>Pseudomonadota</taxon>
        <taxon>Gammaproteobacteria</taxon>
        <taxon>Oceanospirillales</taxon>
        <taxon>Endozoicomonadaceae</taxon>
        <taxon>Endozoicomonas</taxon>
    </lineage>
</organism>
<reference evidence="2" key="1">
    <citation type="submission" date="2022-10" db="EMBL/GenBank/DDBJ databases">
        <title>Completed Genome Sequence of two octocoral isolated bacterium, Endozoicomonas euniceicola EF212T and Endozoicomonas gorgoniicola PS125T.</title>
        <authorList>
            <person name="Chiou Y.-J."/>
            <person name="Chen Y.-H."/>
        </authorList>
    </citation>
    <scope>NUCLEOTIDE SEQUENCE</scope>
    <source>
        <strain evidence="2">EF212</strain>
    </source>
</reference>
<name>A0ABY6GQ48_9GAMM</name>
<dbReference type="InterPro" id="IPR036286">
    <property type="entry name" value="LexA/Signal_pep-like_sf"/>
</dbReference>
<dbReference type="PROSITE" id="PS50943">
    <property type="entry name" value="HTH_CROC1"/>
    <property type="match status" value="1"/>
</dbReference>
<dbReference type="CDD" id="cd06529">
    <property type="entry name" value="S24_LexA-like"/>
    <property type="match status" value="1"/>
</dbReference>
<dbReference type="Pfam" id="PF01381">
    <property type="entry name" value="HTH_3"/>
    <property type="match status" value="1"/>
</dbReference>
<dbReference type="PANTHER" id="PTHR33516">
    <property type="entry name" value="LEXA REPRESSOR"/>
    <property type="match status" value="1"/>
</dbReference>
<dbReference type="SUPFAM" id="SSF51306">
    <property type="entry name" value="LexA/Signal peptidase"/>
    <property type="match status" value="1"/>
</dbReference>
<feature type="domain" description="HTH cro/C1-type" evidence="1">
    <location>
        <begin position="7"/>
        <end position="66"/>
    </location>
</feature>
<protein>
    <submittedName>
        <fullName evidence="2">Helix-turn-helix domain-containing protein</fullName>
    </submittedName>
</protein>
<dbReference type="InterPro" id="IPR010982">
    <property type="entry name" value="Lambda_DNA-bd_dom_sf"/>
</dbReference>
<dbReference type="InterPro" id="IPR039418">
    <property type="entry name" value="LexA-like"/>
</dbReference>
<dbReference type="InterPro" id="IPR001387">
    <property type="entry name" value="Cro/C1-type_HTH"/>
</dbReference>
<dbReference type="Gene3D" id="1.10.260.40">
    <property type="entry name" value="lambda repressor-like DNA-binding domains"/>
    <property type="match status" value="1"/>
</dbReference>
<proteinExistence type="predicted"/>
<dbReference type="Proteomes" id="UP001163255">
    <property type="component" value="Chromosome"/>
</dbReference>
<dbReference type="InterPro" id="IPR015927">
    <property type="entry name" value="Peptidase_S24_S26A/B/C"/>
</dbReference>
<dbReference type="RefSeq" id="WP_262595681.1">
    <property type="nucleotide sequence ID" value="NZ_CP103300.1"/>
</dbReference>
<dbReference type="EMBL" id="CP103300">
    <property type="protein sequence ID" value="UYM14276.1"/>
    <property type="molecule type" value="Genomic_DNA"/>
</dbReference>
<evidence type="ECO:0000313" key="3">
    <source>
        <dbReference type="Proteomes" id="UP001163255"/>
    </source>
</evidence>